<keyword evidence="2" id="KW-1185">Reference proteome</keyword>
<gene>
    <name evidence="1" type="ORF">CYJ19_00010</name>
</gene>
<dbReference type="AlphaFoldDB" id="A0A2I1IPG0"/>
<evidence type="ECO:0000313" key="1">
    <source>
        <dbReference type="EMBL" id="PKY73017.1"/>
    </source>
</evidence>
<organism evidence="1 2">
    <name type="scientific">Winkia neuii</name>
    <dbReference type="NCBI Taxonomy" id="33007"/>
    <lineage>
        <taxon>Bacteria</taxon>
        <taxon>Bacillati</taxon>
        <taxon>Actinomycetota</taxon>
        <taxon>Actinomycetes</taxon>
        <taxon>Actinomycetales</taxon>
        <taxon>Actinomycetaceae</taxon>
        <taxon>Winkia</taxon>
    </lineage>
</organism>
<name>A0A2I1IPG0_9ACTO</name>
<proteinExistence type="predicted"/>
<protein>
    <submittedName>
        <fullName evidence="1">Uncharacterized protein</fullName>
    </submittedName>
</protein>
<evidence type="ECO:0000313" key="2">
    <source>
        <dbReference type="Proteomes" id="UP000235122"/>
    </source>
</evidence>
<comment type="caution">
    <text evidence="1">The sequence shown here is derived from an EMBL/GenBank/DDBJ whole genome shotgun (WGS) entry which is preliminary data.</text>
</comment>
<dbReference type="RefSeq" id="WP_070613963.1">
    <property type="nucleotide sequence ID" value="NZ_PKKO01000001.1"/>
</dbReference>
<sequence>MSIWDKVDNTRRAVLHSDVLVKGAEVASTYKPVVSDGVASFINLTDPLSRDGLTVKKTMGTLIRPLGAYEGLKDAMR</sequence>
<accession>A0A2I1IPG0</accession>
<reference evidence="1 2" key="1">
    <citation type="submission" date="2017-12" db="EMBL/GenBank/DDBJ databases">
        <title>Phylogenetic diversity of female urinary microbiome.</title>
        <authorList>
            <person name="Thomas-White K."/>
            <person name="Wolfe A.J."/>
        </authorList>
    </citation>
    <scope>NUCLEOTIDE SEQUENCE [LARGE SCALE GENOMIC DNA]</scope>
    <source>
        <strain evidence="1 2">UMB0402</strain>
    </source>
</reference>
<dbReference type="EMBL" id="PKKO01000001">
    <property type="protein sequence ID" value="PKY73017.1"/>
    <property type="molecule type" value="Genomic_DNA"/>
</dbReference>
<dbReference type="Proteomes" id="UP000235122">
    <property type="component" value="Unassembled WGS sequence"/>
</dbReference>